<dbReference type="Proteomes" id="UP001279734">
    <property type="component" value="Unassembled WGS sequence"/>
</dbReference>
<feature type="chain" id="PRO_5042045465" evidence="2">
    <location>
        <begin position="21"/>
        <end position="93"/>
    </location>
</feature>
<feature type="signal peptide" evidence="2">
    <location>
        <begin position="1"/>
        <end position="20"/>
    </location>
</feature>
<dbReference type="PANTHER" id="PTHR36726">
    <property type="entry name" value="CLAVATA3/ESR (CLE)-RELATED PROTEIN 45"/>
    <property type="match status" value="1"/>
</dbReference>
<protein>
    <submittedName>
        <fullName evidence="3">Uncharacterized protein</fullName>
    </submittedName>
</protein>
<proteinExistence type="predicted"/>
<dbReference type="PANTHER" id="PTHR36726:SF4">
    <property type="entry name" value="CLAVATA3_ESR (CLE)-RELATED PROTEIN 45"/>
    <property type="match status" value="1"/>
</dbReference>
<keyword evidence="4" id="KW-1185">Reference proteome</keyword>
<name>A0AAD3TCT2_NEPGR</name>
<organism evidence="3 4">
    <name type="scientific">Nepenthes gracilis</name>
    <name type="common">Slender pitcher plant</name>
    <dbReference type="NCBI Taxonomy" id="150966"/>
    <lineage>
        <taxon>Eukaryota</taxon>
        <taxon>Viridiplantae</taxon>
        <taxon>Streptophyta</taxon>
        <taxon>Embryophyta</taxon>
        <taxon>Tracheophyta</taxon>
        <taxon>Spermatophyta</taxon>
        <taxon>Magnoliopsida</taxon>
        <taxon>eudicotyledons</taxon>
        <taxon>Gunneridae</taxon>
        <taxon>Pentapetalae</taxon>
        <taxon>Caryophyllales</taxon>
        <taxon>Nepenthaceae</taxon>
        <taxon>Nepenthes</taxon>
    </lineage>
</organism>
<evidence type="ECO:0000313" key="3">
    <source>
        <dbReference type="EMBL" id="GMH26162.1"/>
    </source>
</evidence>
<feature type="compositionally biased region" description="Basic and acidic residues" evidence="1">
    <location>
        <begin position="84"/>
        <end position="93"/>
    </location>
</feature>
<gene>
    <name evidence="3" type="ORF">Nepgr_028005</name>
</gene>
<evidence type="ECO:0000256" key="1">
    <source>
        <dbReference type="SAM" id="MobiDB-lite"/>
    </source>
</evidence>
<evidence type="ECO:0000256" key="2">
    <source>
        <dbReference type="SAM" id="SignalP"/>
    </source>
</evidence>
<feature type="region of interest" description="Disordered" evidence="1">
    <location>
        <begin position="61"/>
        <end position="93"/>
    </location>
</feature>
<accession>A0AAD3TCT2</accession>
<feature type="compositionally biased region" description="Polar residues" evidence="1">
    <location>
        <begin position="61"/>
        <end position="77"/>
    </location>
</feature>
<keyword evidence="2" id="KW-0732">Signal</keyword>
<comment type="caution">
    <text evidence="3">The sequence shown here is derived from an EMBL/GenBank/DDBJ whole genome shotgun (WGS) entry which is preliminary data.</text>
</comment>
<reference evidence="3" key="1">
    <citation type="submission" date="2023-05" db="EMBL/GenBank/DDBJ databases">
        <title>Nepenthes gracilis genome sequencing.</title>
        <authorList>
            <person name="Fukushima K."/>
        </authorList>
    </citation>
    <scope>NUCLEOTIDE SEQUENCE</scope>
    <source>
        <strain evidence="3">SING2019-196</strain>
    </source>
</reference>
<dbReference type="InterPro" id="IPR038821">
    <property type="entry name" value="CLE45-like"/>
</dbReference>
<sequence>MSFGVHRILILLFCIGLLTAKFDGVCSLRSMGIAVAQKGEAQEAAFRSRILTALTTEDLNTATKPASASKKFNPNQASKRRVRRGSDPIHNRS</sequence>
<dbReference type="AlphaFoldDB" id="A0AAD3TCT2"/>
<dbReference type="EMBL" id="BSYO01000030">
    <property type="protein sequence ID" value="GMH26162.1"/>
    <property type="molecule type" value="Genomic_DNA"/>
</dbReference>
<evidence type="ECO:0000313" key="4">
    <source>
        <dbReference type="Proteomes" id="UP001279734"/>
    </source>
</evidence>